<reference evidence="1 2" key="1">
    <citation type="submission" date="2020-05" db="EMBL/GenBank/DDBJ databases">
        <title>Whole genome shotgun sequence of Streptomyces microflavus NBRC 13062.</title>
        <authorList>
            <person name="Komaki H."/>
            <person name="Tamura T."/>
        </authorList>
    </citation>
    <scope>NUCLEOTIDE SEQUENCE [LARGE SCALE GENOMIC DNA]</scope>
    <source>
        <strain evidence="1 2">NBRC 13062</strain>
    </source>
</reference>
<sequence>MSEYVKADAGWVAIESDPEFGARVQRVRFFEVDDEGVRPLVKDRDGVMVEPGHRTTDVIRASGLDAIRIAALRELIRLAGRARTQKQMDGIAEAQALIMRGPGG</sequence>
<evidence type="ECO:0000313" key="2">
    <source>
        <dbReference type="Proteomes" id="UP000498740"/>
    </source>
</evidence>
<dbReference type="RefSeq" id="WP_032757425.1">
    <property type="nucleotide sequence ID" value="NZ_BMUG01000004.1"/>
</dbReference>
<dbReference type="Proteomes" id="UP000498740">
    <property type="component" value="Unassembled WGS sequence"/>
</dbReference>
<comment type="caution">
    <text evidence="1">The sequence shown here is derived from an EMBL/GenBank/DDBJ whole genome shotgun (WGS) entry which is preliminary data.</text>
</comment>
<dbReference type="AlphaFoldDB" id="A0A7J0D0J5"/>
<dbReference type="EMBL" id="BLWD01000001">
    <property type="protein sequence ID" value="GFN07547.1"/>
    <property type="molecule type" value="Genomic_DNA"/>
</dbReference>
<proteinExistence type="predicted"/>
<gene>
    <name evidence="1" type="ORF">Smic_61030</name>
</gene>
<evidence type="ECO:0000313" key="1">
    <source>
        <dbReference type="EMBL" id="GFN07547.1"/>
    </source>
</evidence>
<protein>
    <submittedName>
        <fullName evidence="1">Uncharacterized protein</fullName>
    </submittedName>
</protein>
<accession>A0A7J0D0J5</accession>
<name>A0A7J0D0J5_STRMI</name>
<organism evidence="1 2">
    <name type="scientific">Streptomyces microflavus</name>
    <name type="common">Streptomyces lipmanii</name>
    <dbReference type="NCBI Taxonomy" id="1919"/>
    <lineage>
        <taxon>Bacteria</taxon>
        <taxon>Bacillati</taxon>
        <taxon>Actinomycetota</taxon>
        <taxon>Actinomycetes</taxon>
        <taxon>Kitasatosporales</taxon>
        <taxon>Streptomycetaceae</taxon>
        <taxon>Streptomyces</taxon>
    </lineage>
</organism>